<evidence type="ECO:0000256" key="1">
    <source>
        <dbReference type="SAM" id="MobiDB-lite"/>
    </source>
</evidence>
<keyword evidence="3" id="KW-1185">Reference proteome</keyword>
<accession>A0A2T9Z2D7</accession>
<reference evidence="2 3" key="1">
    <citation type="journal article" date="2018" name="MBio">
        <title>Comparative Genomics Reveals the Core Gene Toolbox for the Fungus-Insect Symbiosis.</title>
        <authorList>
            <person name="Wang Y."/>
            <person name="Stata M."/>
            <person name="Wang W."/>
            <person name="Stajich J.E."/>
            <person name="White M.M."/>
            <person name="Moncalvo J.M."/>
        </authorList>
    </citation>
    <scope>NUCLEOTIDE SEQUENCE [LARGE SCALE GENOMIC DNA]</scope>
    <source>
        <strain evidence="2 3">AUS-77-4</strain>
    </source>
</reference>
<gene>
    <name evidence="2" type="ORF">BB559_001287</name>
</gene>
<protein>
    <submittedName>
        <fullName evidence="2">Uncharacterized protein</fullName>
    </submittedName>
</protein>
<proteinExistence type="predicted"/>
<dbReference type="AlphaFoldDB" id="A0A2T9Z2D7"/>
<evidence type="ECO:0000313" key="2">
    <source>
        <dbReference type="EMBL" id="PVU98753.1"/>
    </source>
</evidence>
<sequence length="149" mass="17185">MGSSLSKSPKRHLARNIKLPGNEPKIIRPELNDKEIESTQSKDKADQEIYLQNLSFLINPKVTDLKTPVTDTKQNVELETVKNREDIDDFEQSLVKNKLTAHKLHMLLLKSNETAFDKNMAKEELEELAKTYSIDTEILESLNKYYKPL</sequence>
<evidence type="ECO:0000313" key="3">
    <source>
        <dbReference type="Proteomes" id="UP000245699"/>
    </source>
</evidence>
<feature type="region of interest" description="Disordered" evidence="1">
    <location>
        <begin position="1"/>
        <end position="25"/>
    </location>
</feature>
<organism evidence="2 3">
    <name type="scientific">Furculomyces boomerangus</name>
    <dbReference type="NCBI Taxonomy" id="61424"/>
    <lineage>
        <taxon>Eukaryota</taxon>
        <taxon>Fungi</taxon>
        <taxon>Fungi incertae sedis</taxon>
        <taxon>Zoopagomycota</taxon>
        <taxon>Kickxellomycotina</taxon>
        <taxon>Harpellomycetes</taxon>
        <taxon>Harpellales</taxon>
        <taxon>Harpellaceae</taxon>
        <taxon>Furculomyces</taxon>
    </lineage>
</organism>
<name>A0A2T9Z2D7_9FUNG</name>
<dbReference type="OrthoDB" id="5598707at2759"/>
<dbReference type="EMBL" id="MBFT01000068">
    <property type="protein sequence ID" value="PVU98753.1"/>
    <property type="molecule type" value="Genomic_DNA"/>
</dbReference>
<dbReference type="Proteomes" id="UP000245699">
    <property type="component" value="Unassembled WGS sequence"/>
</dbReference>
<comment type="caution">
    <text evidence="2">The sequence shown here is derived from an EMBL/GenBank/DDBJ whole genome shotgun (WGS) entry which is preliminary data.</text>
</comment>